<sequence>MLTATSVLQASHDKSRRLQCGPMLTATSVLQVSNNKSRRLQCGLALTSLCLSDKGKRGPTHNSTDRCRTNHEASCYANYQAYLSVGRVQQLQHQFFKLAITRSASTVGQL</sequence>
<evidence type="ECO:0000313" key="1">
    <source>
        <dbReference type="EMBL" id="GFO01855.1"/>
    </source>
</evidence>
<keyword evidence="2" id="KW-1185">Reference proteome</keyword>
<protein>
    <submittedName>
        <fullName evidence="1">Uncharacterized protein</fullName>
    </submittedName>
</protein>
<organism evidence="1 2">
    <name type="scientific">Plakobranchus ocellatus</name>
    <dbReference type="NCBI Taxonomy" id="259542"/>
    <lineage>
        <taxon>Eukaryota</taxon>
        <taxon>Metazoa</taxon>
        <taxon>Spiralia</taxon>
        <taxon>Lophotrochozoa</taxon>
        <taxon>Mollusca</taxon>
        <taxon>Gastropoda</taxon>
        <taxon>Heterobranchia</taxon>
        <taxon>Euthyneura</taxon>
        <taxon>Panpulmonata</taxon>
        <taxon>Sacoglossa</taxon>
        <taxon>Placobranchoidea</taxon>
        <taxon>Plakobranchidae</taxon>
        <taxon>Plakobranchus</taxon>
    </lineage>
</organism>
<dbReference type="Proteomes" id="UP000735302">
    <property type="component" value="Unassembled WGS sequence"/>
</dbReference>
<dbReference type="EMBL" id="BLXT01003539">
    <property type="protein sequence ID" value="GFO01855.1"/>
    <property type="molecule type" value="Genomic_DNA"/>
</dbReference>
<proteinExistence type="predicted"/>
<reference evidence="1 2" key="1">
    <citation type="journal article" date="2021" name="Elife">
        <title>Chloroplast acquisition without the gene transfer in kleptoplastic sea slugs, Plakobranchus ocellatus.</title>
        <authorList>
            <person name="Maeda T."/>
            <person name="Takahashi S."/>
            <person name="Yoshida T."/>
            <person name="Shimamura S."/>
            <person name="Takaki Y."/>
            <person name="Nagai Y."/>
            <person name="Toyoda A."/>
            <person name="Suzuki Y."/>
            <person name="Arimoto A."/>
            <person name="Ishii H."/>
            <person name="Satoh N."/>
            <person name="Nishiyama T."/>
            <person name="Hasebe M."/>
            <person name="Maruyama T."/>
            <person name="Minagawa J."/>
            <person name="Obokata J."/>
            <person name="Shigenobu S."/>
        </authorList>
    </citation>
    <scope>NUCLEOTIDE SEQUENCE [LARGE SCALE GENOMIC DNA]</scope>
</reference>
<dbReference type="AlphaFoldDB" id="A0AAV4A126"/>
<name>A0AAV4A126_9GAST</name>
<comment type="caution">
    <text evidence="1">The sequence shown here is derived from an EMBL/GenBank/DDBJ whole genome shotgun (WGS) entry which is preliminary data.</text>
</comment>
<gene>
    <name evidence="1" type="ORF">PoB_002836000</name>
</gene>
<accession>A0AAV4A126</accession>
<evidence type="ECO:0000313" key="2">
    <source>
        <dbReference type="Proteomes" id="UP000735302"/>
    </source>
</evidence>